<protein>
    <submittedName>
        <fullName evidence="3">Potassium channel LctB</fullName>
    </submittedName>
</protein>
<dbReference type="SUPFAM" id="SSF81324">
    <property type="entry name" value="Voltage-gated potassium channels"/>
    <property type="match status" value="1"/>
</dbReference>
<evidence type="ECO:0000313" key="3">
    <source>
        <dbReference type="EMBL" id="SNX70287.1"/>
    </source>
</evidence>
<sequence length="133" mass="15190">MFIVFMVFIIFILSLSLSGVITDDRSRRPKISRYVYYYISVYWTVLIGFALLYLILTLNGITVIKDLERGNYFNMLTDSLYVSGMTLFAVGYGDFVPIGIGKLIAIIEAFTGYIIPTSFVIKVVRQEAHRSFN</sequence>
<gene>
    <name evidence="3" type="ORF">SAMN05877753_1049</name>
</gene>
<name>A0A285CRV1_9BACI</name>
<dbReference type="GO" id="GO:0034220">
    <property type="term" value="P:monoatomic ion transmembrane transport"/>
    <property type="evidence" value="ECO:0007669"/>
    <property type="project" value="UniProtKB-KW"/>
</dbReference>
<feature type="domain" description="Potassium channel" evidence="2">
    <location>
        <begin position="53"/>
        <end position="123"/>
    </location>
</feature>
<evidence type="ECO:0000259" key="2">
    <source>
        <dbReference type="Pfam" id="PF07885"/>
    </source>
</evidence>
<keyword evidence="3" id="KW-0813">Transport</keyword>
<dbReference type="OrthoDB" id="9813518at2"/>
<dbReference type="Proteomes" id="UP000219546">
    <property type="component" value="Unassembled WGS sequence"/>
</dbReference>
<feature type="transmembrane region" description="Helical" evidence="1">
    <location>
        <begin position="79"/>
        <end position="98"/>
    </location>
</feature>
<feature type="transmembrane region" description="Helical" evidence="1">
    <location>
        <begin position="34"/>
        <end position="58"/>
    </location>
</feature>
<keyword evidence="1" id="KW-0812">Transmembrane</keyword>
<dbReference type="Pfam" id="PF07885">
    <property type="entry name" value="Ion_trans_2"/>
    <property type="match status" value="1"/>
</dbReference>
<dbReference type="AlphaFoldDB" id="A0A285CRV1"/>
<organism evidence="3 4">
    <name type="scientific">Bacillus oleivorans</name>
    <dbReference type="NCBI Taxonomy" id="1448271"/>
    <lineage>
        <taxon>Bacteria</taxon>
        <taxon>Bacillati</taxon>
        <taxon>Bacillota</taxon>
        <taxon>Bacilli</taxon>
        <taxon>Bacillales</taxon>
        <taxon>Bacillaceae</taxon>
        <taxon>Bacillus</taxon>
    </lineage>
</organism>
<keyword evidence="1" id="KW-0472">Membrane</keyword>
<proteinExistence type="predicted"/>
<dbReference type="EMBL" id="OAOP01000004">
    <property type="protein sequence ID" value="SNX70287.1"/>
    <property type="molecule type" value="Genomic_DNA"/>
</dbReference>
<evidence type="ECO:0000256" key="1">
    <source>
        <dbReference type="SAM" id="Phobius"/>
    </source>
</evidence>
<feature type="transmembrane region" description="Helical" evidence="1">
    <location>
        <begin position="104"/>
        <end position="124"/>
    </location>
</feature>
<keyword evidence="1" id="KW-1133">Transmembrane helix</keyword>
<keyword evidence="3" id="KW-0407">Ion channel</keyword>
<dbReference type="RefSeq" id="WP_097158420.1">
    <property type="nucleotide sequence ID" value="NZ_JBEPMQ010000010.1"/>
</dbReference>
<evidence type="ECO:0000313" key="4">
    <source>
        <dbReference type="Proteomes" id="UP000219546"/>
    </source>
</evidence>
<dbReference type="InterPro" id="IPR013099">
    <property type="entry name" value="K_chnl_dom"/>
</dbReference>
<reference evidence="3 4" key="1">
    <citation type="submission" date="2017-08" db="EMBL/GenBank/DDBJ databases">
        <authorList>
            <person name="de Groot N.N."/>
        </authorList>
    </citation>
    <scope>NUCLEOTIDE SEQUENCE [LARGE SCALE GENOMIC DNA]</scope>
    <source>
        <strain evidence="3 4">JC228</strain>
    </source>
</reference>
<keyword evidence="3" id="KW-0406">Ion transport</keyword>
<accession>A0A285CRV1</accession>
<keyword evidence="4" id="KW-1185">Reference proteome</keyword>
<dbReference type="Gene3D" id="1.10.287.70">
    <property type="match status" value="1"/>
</dbReference>